<dbReference type="STRING" id="1081103.A0A0B2WZN2"/>
<evidence type="ECO:0000313" key="10">
    <source>
        <dbReference type="Proteomes" id="UP000030816"/>
    </source>
</evidence>
<feature type="region of interest" description="Disordered" evidence="5">
    <location>
        <begin position="771"/>
        <end position="869"/>
    </location>
</feature>
<feature type="compositionally biased region" description="Basic and acidic residues" evidence="5">
    <location>
        <begin position="1137"/>
        <end position="1158"/>
    </location>
</feature>
<feature type="compositionally biased region" description="Basic and acidic residues" evidence="5">
    <location>
        <begin position="59"/>
        <end position="70"/>
    </location>
</feature>
<reference evidence="9 10" key="1">
    <citation type="journal article" date="2014" name="Proc. Natl. Acad. Sci. U.S.A.">
        <title>Trajectory and genomic determinants of fungal-pathogen speciation and host adaptation.</title>
        <authorList>
            <person name="Hu X."/>
            <person name="Xiao G."/>
            <person name="Zheng P."/>
            <person name="Shang Y."/>
            <person name="Su Y."/>
            <person name="Zhang X."/>
            <person name="Liu X."/>
            <person name="Zhan S."/>
            <person name="St Leger R.J."/>
            <person name="Wang C."/>
        </authorList>
    </citation>
    <scope>NUCLEOTIDE SEQUENCE [LARGE SCALE GENOMIC DNA]</scope>
    <source>
        <strain evidence="9 10">ARSEF 1941</strain>
    </source>
</reference>
<feature type="region of interest" description="Disordered" evidence="5">
    <location>
        <begin position="1164"/>
        <end position="1183"/>
    </location>
</feature>
<feature type="domain" description="TM7S3/TM198-like" evidence="8">
    <location>
        <begin position="135"/>
        <end position="338"/>
    </location>
</feature>
<evidence type="ECO:0000256" key="1">
    <source>
        <dbReference type="ARBA" id="ARBA00004141"/>
    </source>
</evidence>
<dbReference type="HOGENOM" id="CLU_003667_0_0_1"/>
<feature type="compositionally biased region" description="Low complexity" evidence="5">
    <location>
        <begin position="673"/>
        <end position="688"/>
    </location>
</feature>
<feature type="compositionally biased region" description="Low complexity" evidence="5">
    <location>
        <begin position="810"/>
        <end position="824"/>
    </location>
</feature>
<proteinExistence type="predicted"/>
<evidence type="ECO:0000256" key="7">
    <source>
        <dbReference type="SAM" id="SignalP"/>
    </source>
</evidence>
<dbReference type="RefSeq" id="XP_040680579.1">
    <property type="nucleotide sequence ID" value="XM_040821165.1"/>
</dbReference>
<dbReference type="GeneID" id="63736821"/>
<gene>
    <name evidence="9" type="ORF">MAM_02366</name>
</gene>
<dbReference type="Pfam" id="PF13886">
    <property type="entry name" value="TM7S3_TM198"/>
    <property type="match status" value="1"/>
</dbReference>
<dbReference type="AlphaFoldDB" id="A0A0B2WZN2"/>
<feature type="transmembrane region" description="Helical" evidence="6">
    <location>
        <begin position="157"/>
        <end position="177"/>
    </location>
</feature>
<feature type="transmembrane region" description="Helical" evidence="6">
    <location>
        <begin position="239"/>
        <end position="258"/>
    </location>
</feature>
<dbReference type="PANTHER" id="PTHR39469:SF1">
    <property type="entry name" value="DUF4203 DOMAIN-CONTAINING PROTEIN"/>
    <property type="match status" value="1"/>
</dbReference>
<feature type="compositionally biased region" description="Acidic residues" evidence="5">
    <location>
        <begin position="609"/>
        <end position="622"/>
    </location>
</feature>
<feature type="region of interest" description="Disordered" evidence="5">
    <location>
        <begin position="899"/>
        <end position="963"/>
    </location>
</feature>
<feature type="region of interest" description="Disordered" evidence="5">
    <location>
        <begin position="30"/>
        <end position="100"/>
    </location>
</feature>
<feature type="compositionally biased region" description="Basic and acidic residues" evidence="5">
    <location>
        <begin position="476"/>
        <end position="493"/>
    </location>
</feature>
<evidence type="ECO:0000256" key="6">
    <source>
        <dbReference type="SAM" id="Phobius"/>
    </source>
</evidence>
<feature type="transmembrane region" description="Helical" evidence="6">
    <location>
        <begin position="131"/>
        <end position="150"/>
    </location>
</feature>
<feature type="region of interest" description="Disordered" evidence="5">
    <location>
        <begin position="1054"/>
        <end position="1074"/>
    </location>
</feature>
<evidence type="ECO:0000256" key="3">
    <source>
        <dbReference type="ARBA" id="ARBA00022989"/>
    </source>
</evidence>
<dbReference type="EMBL" id="AZHE01000004">
    <property type="protein sequence ID" value="KHN99513.1"/>
    <property type="molecule type" value="Genomic_DNA"/>
</dbReference>
<feature type="region of interest" description="Disordered" evidence="5">
    <location>
        <begin position="461"/>
        <end position="510"/>
    </location>
</feature>
<feature type="compositionally biased region" description="Polar residues" evidence="5">
    <location>
        <begin position="975"/>
        <end position="992"/>
    </location>
</feature>
<organism evidence="9 10">
    <name type="scientific">Metarhizium album (strain ARSEF 1941)</name>
    <dbReference type="NCBI Taxonomy" id="1081103"/>
    <lineage>
        <taxon>Eukaryota</taxon>
        <taxon>Fungi</taxon>
        <taxon>Dikarya</taxon>
        <taxon>Ascomycota</taxon>
        <taxon>Pezizomycotina</taxon>
        <taxon>Sordariomycetes</taxon>
        <taxon>Hypocreomycetidae</taxon>
        <taxon>Hypocreales</taxon>
        <taxon>Clavicipitaceae</taxon>
        <taxon>Metarhizium</taxon>
    </lineage>
</organism>
<dbReference type="PANTHER" id="PTHR39469">
    <property type="entry name" value="CHROMOSOME 1, WHOLE GENOME SHOTGUN SEQUENCE"/>
    <property type="match status" value="1"/>
</dbReference>
<keyword evidence="2 6" id="KW-0812">Transmembrane</keyword>
<keyword evidence="4 6" id="KW-0472">Membrane</keyword>
<feature type="compositionally biased region" description="Basic and acidic residues" evidence="5">
    <location>
        <begin position="1164"/>
        <end position="1176"/>
    </location>
</feature>
<dbReference type="GO" id="GO:0016020">
    <property type="term" value="C:membrane"/>
    <property type="evidence" value="ECO:0007669"/>
    <property type="project" value="UniProtKB-SubCell"/>
</dbReference>
<protein>
    <recommendedName>
        <fullName evidence="8">TM7S3/TM198-like domain-containing protein</fullName>
    </recommendedName>
</protein>
<feature type="transmembrane region" description="Helical" evidence="6">
    <location>
        <begin position="265"/>
        <end position="283"/>
    </location>
</feature>
<evidence type="ECO:0000256" key="5">
    <source>
        <dbReference type="SAM" id="MobiDB-lite"/>
    </source>
</evidence>
<comment type="subcellular location">
    <subcellularLocation>
        <location evidence="1">Membrane</location>
        <topology evidence="1">Multi-pass membrane protein</topology>
    </subcellularLocation>
</comment>
<evidence type="ECO:0000313" key="9">
    <source>
        <dbReference type="EMBL" id="KHN99513.1"/>
    </source>
</evidence>
<dbReference type="InterPro" id="IPR025256">
    <property type="entry name" value="TM7S3/TM198-like_dom"/>
</dbReference>
<evidence type="ECO:0000259" key="8">
    <source>
        <dbReference type="Pfam" id="PF13886"/>
    </source>
</evidence>
<keyword evidence="3 6" id="KW-1133">Transmembrane helix</keyword>
<feature type="transmembrane region" description="Helical" evidence="6">
    <location>
        <begin position="189"/>
        <end position="207"/>
    </location>
</feature>
<feature type="compositionally biased region" description="Acidic residues" evidence="5">
    <location>
        <begin position="463"/>
        <end position="475"/>
    </location>
</feature>
<feature type="region of interest" description="Disordered" evidence="5">
    <location>
        <begin position="395"/>
        <end position="418"/>
    </location>
</feature>
<feature type="region of interest" description="Disordered" evidence="5">
    <location>
        <begin position="574"/>
        <end position="754"/>
    </location>
</feature>
<comment type="caution">
    <text evidence="9">The sequence shown here is derived from an EMBL/GenBank/DDBJ whole genome shotgun (WGS) entry which is preliminary data.</text>
</comment>
<feature type="region of interest" description="Disordered" evidence="5">
    <location>
        <begin position="975"/>
        <end position="996"/>
    </location>
</feature>
<feature type="compositionally biased region" description="Polar residues" evidence="5">
    <location>
        <begin position="80"/>
        <end position="100"/>
    </location>
</feature>
<evidence type="ECO:0000256" key="2">
    <source>
        <dbReference type="ARBA" id="ARBA00022692"/>
    </source>
</evidence>
<accession>A0A0B2WZN2</accession>
<sequence>MPPKALRLWALLCLALVVQFAVSHSFAILKRDDGSPPTTIPASSSPAPSETNSAGQGGDGKDPKETKERSPSSSPSRASGTITDASISTHRPTSTPLPTIATNGSWDNATFFNATIPNGQLPLPPQLTPGWGVAGITMLVTGGTYTLVGIKNRWIHTFFSTAYMTALGVAVLIVYVMNVPVSNALQGGYVVAAITSGCAVGAAAMFFKELTEGFGCALGGFCISMWLLCLVPGGLLQTVASKAIFIAVFTVVGFAFYFSRWTRDWALIIMISFGGATVTILGIDCFSRAGLKEFWAYVWDINDNLFPLGANTYPVTKGIRVETAAVVIIFLVGIISQIKLWRIVRQKREKRAVERAEDQRNLEHEEEHVGRHIEEMNARERRRWERAYGEGSVTESRATEIEDAGSEKRLRSSYVGSNQRNSGEVIEMADMSESDSSRNGQYVLMTTEGTGEGKITVRVASEDGPESTTDVEEERLDEKGPSRIEGRVHTDGKRHSRGSTAGKRASHAHRATAVPEVVPLPFTIPEAADSASEGDRSSIATFADDVEGTAAEPWKHRSLAKRLSRGSVKLLRSFSQRSGRTGGVGGDLTPDTGDSTEELVLEKACRREDDEESMAATIDDESVSGGNCHSAIGEDELRNSHENDETNGRSIEINAQLGKKDDIPRQAVDSAKPKSSSGPTSTKAASSPVVGAREPVEDTATPRDVLPKPEDETAEFDGEPAADSRPPEASEPAKSVATVSSIPVSLTKDRLPRSFSKAAMSYRTNEWAKHLSNAECPEPDALQVGTGGASAEAQDSGEKAAPVNVEELQTTATDGAPAPATRRPISQASDVVKNTHMSKRSSKQEQPPLPTRLTQPTPPTALETSVEQRTSLLPVVAPATLPRKSSSFRHSLSNCMPIAEENASQAANLPIVQDEASEEQQQQQQQQQDPASRNASAIVLDSPRAAATNRYPTPGVVSYSSPQTLMGQREMFLRNKSQGSLLSTPETANQGPGSDAGSLFNYPMYAAALSVPDPDDVPLSQRKEIMRQGSFMSLSRSPSQSVIASAQPTSAFERSESAVFDSHQPKRASTLPTQAAREAQLASFRQSVQHELRSGTPIMMPSGREPSFKSSTLLSGGREAEVQRNIEMQRSVLMGQKEAEAQRREMQRREREYADRAFDERMRNGDMLDAHREAMRKLQKSAR</sequence>
<keyword evidence="10" id="KW-1185">Reference proteome</keyword>
<feature type="transmembrane region" description="Helical" evidence="6">
    <location>
        <begin position="214"/>
        <end position="233"/>
    </location>
</feature>
<keyword evidence="7" id="KW-0732">Signal</keyword>
<feature type="compositionally biased region" description="Basic and acidic residues" evidence="5">
    <location>
        <begin position="397"/>
        <end position="410"/>
    </location>
</feature>
<feature type="region of interest" description="Disordered" evidence="5">
    <location>
        <begin position="1094"/>
        <end position="1158"/>
    </location>
</feature>
<feature type="compositionally biased region" description="Basic and acidic residues" evidence="5">
    <location>
        <begin position="635"/>
        <end position="647"/>
    </location>
</feature>
<name>A0A0B2WZN2_METAS</name>
<feature type="compositionally biased region" description="Low complexity" evidence="5">
    <location>
        <begin position="35"/>
        <end position="54"/>
    </location>
</feature>
<evidence type="ECO:0000256" key="4">
    <source>
        <dbReference type="ARBA" id="ARBA00023136"/>
    </source>
</evidence>
<feature type="chain" id="PRO_5002096283" description="TM7S3/TM198-like domain-containing protein" evidence="7">
    <location>
        <begin position="26"/>
        <end position="1183"/>
    </location>
</feature>
<dbReference type="Proteomes" id="UP000030816">
    <property type="component" value="Unassembled WGS sequence"/>
</dbReference>
<feature type="signal peptide" evidence="7">
    <location>
        <begin position="1"/>
        <end position="25"/>
    </location>
</feature>
<dbReference type="OrthoDB" id="102260at2759"/>